<keyword evidence="8 11" id="KW-0808">Transferase</keyword>
<comment type="caution">
    <text evidence="12">The sequence shown here is derived from an EMBL/GenBank/DDBJ whole genome shotgun (WGS) entry which is preliminary data.</text>
</comment>
<dbReference type="NCBIfam" id="NF000996">
    <property type="entry name" value="PRK00105.1"/>
    <property type="match status" value="1"/>
</dbReference>
<organism evidence="12 13">
    <name type="scientific">Paenibacillus dendritiformis C454</name>
    <dbReference type="NCBI Taxonomy" id="1131935"/>
    <lineage>
        <taxon>Bacteria</taxon>
        <taxon>Bacillati</taxon>
        <taxon>Bacillota</taxon>
        <taxon>Bacilli</taxon>
        <taxon>Bacillales</taxon>
        <taxon>Paenibacillaceae</taxon>
        <taxon>Paenibacillus</taxon>
    </lineage>
</organism>
<reference evidence="12 13" key="1">
    <citation type="journal article" date="2012" name="J. Bacteriol.">
        <title>Genome Sequence of the Pattern-Forming Social Bacterium Paenibacillus dendritiformis C454 Chiral Morphotype.</title>
        <authorList>
            <person name="Sirota-Madi A."/>
            <person name="Olender T."/>
            <person name="Helman Y."/>
            <person name="Brainis I."/>
            <person name="Finkelshtein A."/>
            <person name="Roth D."/>
            <person name="Hagai E."/>
            <person name="Leshkowitz D."/>
            <person name="Brodsky L."/>
            <person name="Galatenko V."/>
            <person name="Nikolaev V."/>
            <person name="Gutnick D.L."/>
            <person name="Lancet D."/>
            <person name="Ben-Jacob E."/>
        </authorList>
    </citation>
    <scope>NUCLEOTIDE SEQUENCE [LARGE SCALE GENOMIC DNA]</scope>
    <source>
        <strain evidence="12 13">C454</strain>
    </source>
</reference>
<dbReference type="PANTHER" id="PTHR43463">
    <property type="entry name" value="NICOTINATE-NUCLEOTIDE--DIMETHYLBENZIMIDAZOLE PHOSPHORIBOSYLTRANSFERASE"/>
    <property type="match status" value="1"/>
</dbReference>
<dbReference type="Gene3D" id="3.40.50.10210">
    <property type="match status" value="1"/>
</dbReference>
<keyword evidence="7 11" id="KW-0328">Glycosyltransferase</keyword>
<evidence type="ECO:0000256" key="1">
    <source>
        <dbReference type="ARBA" id="ARBA00002197"/>
    </source>
</evidence>
<evidence type="ECO:0000313" key="13">
    <source>
        <dbReference type="Proteomes" id="UP000003900"/>
    </source>
</evidence>
<dbReference type="PANTHER" id="PTHR43463:SF1">
    <property type="entry name" value="NICOTINATE-NUCLEOTIDE--DIMETHYLBENZIMIDAZOLE PHOSPHORIBOSYLTRANSFERASE"/>
    <property type="match status" value="1"/>
</dbReference>
<dbReference type="NCBIfam" id="TIGR03160">
    <property type="entry name" value="cobT_DBIPRT"/>
    <property type="match status" value="1"/>
</dbReference>
<sequence length="368" mass="37878">MNEMNAMNVMNERLSEVIGRIPALDNTAMEAAAAHQNQLTKPPGSLGLLEELAVQLAGITGTVTPEFKQKAIIVMAGDHGVCAEGISAFTAEVTPQMVMNFLAGGAAVNVLARQAGAEVICVDVGVNADLSHPQLQSRKVRRGTGNMAQGPAMTREEAVAAILAGVDTVNECVQAGIRMFSTGEMGIGNTTPSAAILCALTGLAPEEAVGRGTGIGDAQWAHKCNVVRQALEVNQPDRNDALDVLAKVGGLEIAGLTGVILGAAAHRLPVVVDGFISSAAALAAVRLAPAAQPYLIGSHLSEERGHAALLAELGLKPGLHLNMRLGEGTGGALMFSIIDASLRIMQEMATFAQAGVSNKDTDDSEGQA</sequence>
<comment type="catalytic activity">
    <reaction evidence="10 11">
        <text>5,6-dimethylbenzimidazole + nicotinate beta-D-ribonucleotide = alpha-ribazole 5'-phosphate + nicotinate + H(+)</text>
        <dbReference type="Rhea" id="RHEA:11196"/>
        <dbReference type="ChEBI" id="CHEBI:15378"/>
        <dbReference type="ChEBI" id="CHEBI:15890"/>
        <dbReference type="ChEBI" id="CHEBI:32544"/>
        <dbReference type="ChEBI" id="CHEBI:57502"/>
        <dbReference type="ChEBI" id="CHEBI:57918"/>
        <dbReference type="EC" id="2.4.2.21"/>
    </reaction>
</comment>
<proteinExistence type="inferred from homology"/>
<dbReference type="InterPro" id="IPR023195">
    <property type="entry name" value="Nict_dMeBzImd_PRibTrfase_N"/>
</dbReference>
<dbReference type="GO" id="GO:0008939">
    <property type="term" value="F:nicotinate-nucleotide-dimethylbenzimidazole phosphoribosyltransferase activity"/>
    <property type="evidence" value="ECO:0007669"/>
    <property type="project" value="UniProtKB-UniRule"/>
</dbReference>
<dbReference type="Pfam" id="PF02277">
    <property type="entry name" value="DBI_PRT"/>
    <property type="match status" value="1"/>
</dbReference>
<dbReference type="Proteomes" id="UP000003900">
    <property type="component" value="Unassembled WGS sequence"/>
</dbReference>
<dbReference type="InterPro" id="IPR036087">
    <property type="entry name" value="Nict_dMeBzImd_PRibTrfase_sf"/>
</dbReference>
<accession>H3SJ88</accession>
<evidence type="ECO:0000256" key="11">
    <source>
        <dbReference type="HAMAP-Rule" id="MF_00230"/>
    </source>
</evidence>
<dbReference type="EC" id="2.4.2.21" evidence="4 11"/>
<evidence type="ECO:0000256" key="9">
    <source>
        <dbReference type="ARBA" id="ARBA00030686"/>
    </source>
</evidence>
<feature type="active site" description="Proton acceptor" evidence="11">
    <location>
        <position position="327"/>
    </location>
</feature>
<evidence type="ECO:0000256" key="6">
    <source>
        <dbReference type="ARBA" id="ARBA00022573"/>
    </source>
</evidence>
<dbReference type="CDD" id="cd02439">
    <property type="entry name" value="DMB-PRT_CobT"/>
    <property type="match status" value="1"/>
</dbReference>
<dbReference type="STRING" id="1131935.PDENDC454_18068"/>
<dbReference type="UniPathway" id="UPA00061">
    <property type="reaction ID" value="UER00516"/>
</dbReference>
<dbReference type="HAMAP" id="MF_00230">
    <property type="entry name" value="CobT"/>
    <property type="match status" value="1"/>
</dbReference>
<evidence type="ECO:0000256" key="10">
    <source>
        <dbReference type="ARBA" id="ARBA00047340"/>
    </source>
</evidence>
<evidence type="ECO:0000256" key="5">
    <source>
        <dbReference type="ARBA" id="ARBA00015486"/>
    </source>
</evidence>
<comment type="similarity">
    <text evidence="3 11">Belongs to the CobT family.</text>
</comment>
<protein>
    <recommendedName>
        <fullName evidence="5 11">Nicotinate-nucleotide--dimethylbenzimidazole phosphoribosyltransferase</fullName>
        <shortName evidence="11">NN:DBI PRT</shortName>
        <ecNumber evidence="4 11">2.4.2.21</ecNumber>
    </recommendedName>
    <alternativeName>
        <fullName evidence="9 11">N(1)-alpha-phosphoribosyltransferase</fullName>
    </alternativeName>
</protein>
<gene>
    <name evidence="11" type="primary">cobT</name>
    <name evidence="12" type="ORF">PDENDC454_18068</name>
</gene>
<comment type="function">
    <text evidence="1 11">Catalyzes the synthesis of alpha-ribazole-5'-phosphate from nicotinate mononucleotide (NAMN) and 5,6-dimethylbenzimidazole (DMB).</text>
</comment>
<evidence type="ECO:0000313" key="12">
    <source>
        <dbReference type="EMBL" id="EHQ60868.1"/>
    </source>
</evidence>
<dbReference type="PATRIC" id="fig|1131935.3.peg.3752"/>
<evidence type="ECO:0000256" key="2">
    <source>
        <dbReference type="ARBA" id="ARBA00005049"/>
    </source>
</evidence>
<dbReference type="FunFam" id="3.40.50.10210:FF:000001">
    <property type="entry name" value="Nicotinate-nucleotide--dimethylbenzimidazole phosphoribosyltransferase"/>
    <property type="match status" value="1"/>
</dbReference>
<keyword evidence="13" id="KW-1185">Reference proteome</keyword>
<name>H3SJ88_9BACL</name>
<evidence type="ECO:0000256" key="3">
    <source>
        <dbReference type="ARBA" id="ARBA00007110"/>
    </source>
</evidence>
<dbReference type="AlphaFoldDB" id="H3SJ88"/>
<dbReference type="Gene3D" id="1.10.1610.10">
    <property type="match status" value="1"/>
</dbReference>
<dbReference type="InterPro" id="IPR017846">
    <property type="entry name" value="Nict_dMeBzImd_PRibTrfase_bact"/>
</dbReference>
<evidence type="ECO:0000256" key="7">
    <source>
        <dbReference type="ARBA" id="ARBA00022676"/>
    </source>
</evidence>
<dbReference type="InterPro" id="IPR003200">
    <property type="entry name" value="Nict_dMeBzImd_PRibTrfase"/>
</dbReference>
<evidence type="ECO:0000256" key="8">
    <source>
        <dbReference type="ARBA" id="ARBA00022679"/>
    </source>
</evidence>
<keyword evidence="6 11" id="KW-0169">Cobalamin biosynthesis</keyword>
<dbReference type="GO" id="GO:0009236">
    <property type="term" value="P:cobalamin biosynthetic process"/>
    <property type="evidence" value="ECO:0007669"/>
    <property type="project" value="UniProtKB-UniRule"/>
</dbReference>
<dbReference type="SUPFAM" id="SSF52733">
    <property type="entry name" value="Nicotinate mononucleotide:5,6-dimethylbenzimidazole phosphoribosyltransferase (CobT)"/>
    <property type="match status" value="1"/>
</dbReference>
<comment type="pathway">
    <text evidence="2 11">Nucleoside biosynthesis; alpha-ribazole biosynthesis; alpha-ribazole from 5,6-dimethylbenzimidazole: step 1/2.</text>
</comment>
<dbReference type="EMBL" id="AHKH01000054">
    <property type="protein sequence ID" value="EHQ60868.1"/>
    <property type="molecule type" value="Genomic_DNA"/>
</dbReference>
<evidence type="ECO:0000256" key="4">
    <source>
        <dbReference type="ARBA" id="ARBA00011991"/>
    </source>
</evidence>